<evidence type="ECO:0000313" key="16">
    <source>
        <dbReference type="EMBL" id="BAD86681.1"/>
    </source>
</evidence>
<keyword evidence="7 15" id="KW-0812">Transmembrane</keyword>
<evidence type="ECO:0000256" key="12">
    <source>
        <dbReference type="ARBA" id="ARBA00023128"/>
    </source>
</evidence>
<dbReference type="InterPro" id="IPR001457">
    <property type="entry name" value="NADH_UbQ/plastoQ_OxRdtase_su6"/>
</dbReference>
<comment type="catalytic activity">
    <reaction evidence="14 15">
        <text>a ubiquinone + NADH + 5 H(+)(in) = a ubiquinol + NAD(+) + 4 H(+)(out)</text>
        <dbReference type="Rhea" id="RHEA:29091"/>
        <dbReference type="Rhea" id="RHEA-COMP:9565"/>
        <dbReference type="Rhea" id="RHEA-COMP:9566"/>
        <dbReference type="ChEBI" id="CHEBI:15378"/>
        <dbReference type="ChEBI" id="CHEBI:16389"/>
        <dbReference type="ChEBI" id="CHEBI:17976"/>
        <dbReference type="ChEBI" id="CHEBI:57540"/>
        <dbReference type="ChEBI" id="CHEBI:57945"/>
        <dbReference type="EC" id="7.1.1.2"/>
    </reaction>
</comment>
<dbReference type="EMBL" id="AB183558">
    <property type="protein sequence ID" value="BAD86681.1"/>
    <property type="molecule type" value="Genomic_DNA"/>
</dbReference>
<evidence type="ECO:0000256" key="5">
    <source>
        <dbReference type="ARBA" id="ARBA00022448"/>
    </source>
</evidence>
<dbReference type="GeneID" id="3239117"/>
<dbReference type="InterPro" id="IPR050269">
    <property type="entry name" value="ComplexI_Subunit6"/>
</dbReference>
<geneLocation type="mitochondrion" evidence="16"/>
<keyword evidence="12 15" id="KW-0496">Mitochondrion</keyword>
<keyword evidence="9 15" id="KW-0249">Electron transport</keyword>
<dbReference type="GO" id="GO:0031966">
    <property type="term" value="C:mitochondrial membrane"/>
    <property type="evidence" value="ECO:0007669"/>
    <property type="project" value="UniProtKB-SubCell"/>
</dbReference>
<evidence type="ECO:0000256" key="8">
    <source>
        <dbReference type="ARBA" id="ARBA00022967"/>
    </source>
</evidence>
<evidence type="ECO:0000256" key="11">
    <source>
        <dbReference type="ARBA" id="ARBA00023027"/>
    </source>
</evidence>
<keyword evidence="10 15" id="KW-1133">Transmembrane helix</keyword>
<evidence type="ECO:0000256" key="15">
    <source>
        <dbReference type="RuleBase" id="RU004430"/>
    </source>
</evidence>
<keyword evidence="15" id="KW-0830">Ubiquinone</keyword>
<reference evidence="16" key="1">
    <citation type="journal article" date="2005" name="Mol. Phylogenet. Evol.">
        <title>The phylogenetic status of Paxillosida (Asteroidea) based on complete mitochondrial DNA sequences.</title>
        <authorList>
            <person name="Matsubara M."/>
            <person name="Komatsu M."/>
            <person name="Araki T."/>
            <person name="Asakawa S."/>
            <person name="Yokobori S."/>
            <person name="Watanabe K."/>
            <person name="Wada H."/>
        </authorList>
    </citation>
    <scope>NUCLEOTIDE SEQUENCE</scope>
</reference>
<dbReference type="Gene3D" id="1.20.120.1200">
    <property type="entry name" value="NADH-ubiquinone/plastoquinone oxidoreductase chain 6, subunit NuoJ"/>
    <property type="match status" value="1"/>
</dbReference>
<evidence type="ECO:0000256" key="3">
    <source>
        <dbReference type="ARBA" id="ARBA00012944"/>
    </source>
</evidence>
<dbReference type="CTD" id="4541"/>
<dbReference type="InterPro" id="IPR042106">
    <property type="entry name" value="Nuo/plastoQ_OxRdtase_6_NuoJ"/>
</dbReference>
<feature type="transmembrane region" description="Helical" evidence="15">
    <location>
        <begin position="132"/>
        <end position="153"/>
    </location>
</feature>
<evidence type="ECO:0000256" key="10">
    <source>
        <dbReference type="ARBA" id="ARBA00022989"/>
    </source>
</evidence>
<evidence type="ECO:0000256" key="2">
    <source>
        <dbReference type="ARBA" id="ARBA00005698"/>
    </source>
</evidence>
<evidence type="ECO:0000256" key="7">
    <source>
        <dbReference type="ARBA" id="ARBA00022692"/>
    </source>
</evidence>
<protein>
    <recommendedName>
        <fullName evidence="4 15">NADH-ubiquinone oxidoreductase chain 6</fullName>
        <ecNumber evidence="3 15">7.1.1.2</ecNumber>
    </recommendedName>
</protein>
<dbReference type="GO" id="GO:0008137">
    <property type="term" value="F:NADH dehydrogenase (ubiquinone) activity"/>
    <property type="evidence" value="ECO:0007669"/>
    <property type="project" value="UniProtKB-UniRule"/>
</dbReference>
<gene>
    <name evidence="16" type="primary">ND6</name>
</gene>
<evidence type="ECO:0000256" key="9">
    <source>
        <dbReference type="ARBA" id="ARBA00022982"/>
    </source>
</evidence>
<evidence type="ECO:0000256" key="14">
    <source>
        <dbReference type="ARBA" id="ARBA00049551"/>
    </source>
</evidence>
<feature type="transmembrane region" description="Helical" evidence="15">
    <location>
        <begin position="7"/>
        <end position="26"/>
    </location>
</feature>
<accession>Q5KSS2</accession>
<sequence length="163" mass="17404">MIFYVAFIVMFIGGTLVFYSLSPYYGALGLVLVALSGCIISGLLGISFMALILVLIYMGGMLVVFVYSTAISAERYPIVSGTLKEVLSLLAVGVLWVFIGFDSFLTLNVEGWESFCNIGLVGSGSLFGAESLYLFGAGYILLVALIVALVITYGSDFNILKAL</sequence>
<evidence type="ECO:0000256" key="6">
    <source>
        <dbReference type="ARBA" id="ARBA00022660"/>
    </source>
</evidence>
<comment type="function">
    <text evidence="15">Core subunit of the mitochondrial membrane respiratory chain NADH dehydrogenase (Complex I) which catalyzes electron transfer from NADH through the respiratory chain, using ubiquinone as an electron acceptor. Essential for the catalytic activity and assembly of complex I.</text>
</comment>
<keyword evidence="8 15" id="KW-1278">Translocase</keyword>
<dbReference type="PANTHER" id="PTHR11435:SF1">
    <property type="entry name" value="NADH-UBIQUINONE OXIDOREDUCTASE CHAIN 6"/>
    <property type="match status" value="1"/>
</dbReference>
<proteinExistence type="inferred from homology"/>
<dbReference type="RefSeq" id="YP_187573.1">
    <property type="nucleotide sequence ID" value="NC_006664.1"/>
</dbReference>
<evidence type="ECO:0000256" key="1">
    <source>
        <dbReference type="ARBA" id="ARBA00004225"/>
    </source>
</evidence>
<feature type="transmembrane region" description="Helical" evidence="15">
    <location>
        <begin position="86"/>
        <end position="105"/>
    </location>
</feature>
<keyword evidence="6 15" id="KW-0679">Respiratory chain</keyword>
<dbReference type="PANTHER" id="PTHR11435">
    <property type="entry name" value="NADH UBIQUINONE OXIDOREDUCTASE SUBUNIT ND6"/>
    <property type="match status" value="1"/>
</dbReference>
<dbReference type="EC" id="7.1.1.2" evidence="3 15"/>
<keyword evidence="5 15" id="KW-0813">Transport</keyword>
<feature type="transmembrane region" description="Helical" evidence="15">
    <location>
        <begin position="32"/>
        <end position="65"/>
    </location>
</feature>
<organism evidence="16">
    <name type="scientific">Luidia quinaria</name>
    <dbReference type="NCBI Taxonomy" id="60585"/>
    <lineage>
        <taxon>Eukaryota</taxon>
        <taxon>Metazoa</taxon>
        <taxon>Echinodermata</taxon>
        <taxon>Eleutherozoa</taxon>
        <taxon>Asterozoa</taxon>
        <taxon>Asteroidea</taxon>
        <taxon>Valvatacea</taxon>
        <taxon>Paxillosida</taxon>
        <taxon>Luidiidae</taxon>
        <taxon>Luidia</taxon>
    </lineage>
</organism>
<dbReference type="Pfam" id="PF00499">
    <property type="entry name" value="Oxidored_q3"/>
    <property type="match status" value="1"/>
</dbReference>
<evidence type="ECO:0000256" key="4">
    <source>
        <dbReference type="ARBA" id="ARBA00021095"/>
    </source>
</evidence>
<comment type="similarity">
    <text evidence="2 15">Belongs to the complex I subunit 6 family.</text>
</comment>
<keyword evidence="13 15" id="KW-0472">Membrane</keyword>
<dbReference type="AlphaFoldDB" id="Q5KSS2"/>
<evidence type="ECO:0000256" key="13">
    <source>
        <dbReference type="ARBA" id="ARBA00023136"/>
    </source>
</evidence>
<keyword evidence="11 15" id="KW-0520">NAD</keyword>
<name>Q5KSS2_9ECHI</name>
<comment type="subcellular location">
    <subcellularLocation>
        <location evidence="1 15">Mitochondrion membrane</location>
        <topology evidence="1 15">Multi-pass membrane protein</topology>
    </subcellularLocation>
</comment>